<accession>X8JT04</accession>
<dbReference type="Proteomes" id="UP000030108">
    <property type="component" value="Unassembled WGS sequence"/>
</dbReference>
<feature type="non-terminal residue" evidence="2">
    <location>
        <position position="127"/>
    </location>
</feature>
<evidence type="ECO:0000256" key="1">
    <source>
        <dbReference type="SAM" id="MobiDB-lite"/>
    </source>
</evidence>
<evidence type="ECO:0000313" key="2">
    <source>
        <dbReference type="EMBL" id="EUC66887.1"/>
    </source>
</evidence>
<sequence>MSHVAPKQSTSAEELWNEILEQEEKEKLALDSVNKSKTRKKSQATERLVILGSKESSSSLKTKQTRKATETPKKESKPSKTYPLAAKQSKIANYPQAKIRAATSDVCAMSSRDVLRDEFKSPDGWLF</sequence>
<feature type="compositionally biased region" description="Basic and acidic residues" evidence="1">
    <location>
        <begin position="67"/>
        <end position="78"/>
    </location>
</feature>
<organism evidence="2 3">
    <name type="scientific">Rhizoctonia solani AG-3 Rhs1AP</name>
    <dbReference type="NCBI Taxonomy" id="1086054"/>
    <lineage>
        <taxon>Eukaryota</taxon>
        <taxon>Fungi</taxon>
        <taxon>Dikarya</taxon>
        <taxon>Basidiomycota</taxon>
        <taxon>Agaricomycotina</taxon>
        <taxon>Agaricomycetes</taxon>
        <taxon>Cantharellales</taxon>
        <taxon>Ceratobasidiaceae</taxon>
        <taxon>Rhizoctonia</taxon>
    </lineage>
</organism>
<evidence type="ECO:0000313" key="3">
    <source>
        <dbReference type="Proteomes" id="UP000030108"/>
    </source>
</evidence>
<protein>
    <submittedName>
        <fullName evidence="2">Uncharacterized protein</fullName>
    </submittedName>
</protein>
<feature type="region of interest" description="Disordered" evidence="1">
    <location>
        <begin position="31"/>
        <end position="84"/>
    </location>
</feature>
<proteinExistence type="predicted"/>
<name>X8JT04_9AGAM</name>
<gene>
    <name evidence="2" type="ORF">RSOL_510200</name>
</gene>
<comment type="caution">
    <text evidence="2">The sequence shown here is derived from an EMBL/GenBank/DDBJ whole genome shotgun (WGS) entry which is preliminary data.</text>
</comment>
<reference evidence="3" key="1">
    <citation type="journal article" date="2014" name="Genome Announc.">
        <title>Draft genome sequence of the plant-pathogenic soil fungus Rhizoctonia solani anastomosis group 3 strain Rhs1AP.</title>
        <authorList>
            <person name="Cubeta M.A."/>
            <person name="Thomas E."/>
            <person name="Dean R.A."/>
            <person name="Jabaji S."/>
            <person name="Neate S.M."/>
            <person name="Tavantzis S."/>
            <person name="Toda T."/>
            <person name="Vilgalys R."/>
            <person name="Bharathan N."/>
            <person name="Fedorova-Abrams N."/>
            <person name="Pakala S.B."/>
            <person name="Pakala S.M."/>
            <person name="Zafar N."/>
            <person name="Joardar V."/>
            <person name="Losada L."/>
            <person name="Nierman W.C."/>
        </authorList>
    </citation>
    <scope>NUCLEOTIDE SEQUENCE [LARGE SCALE GENOMIC DNA]</scope>
    <source>
        <strain evidence="3">AG-3</strain>
    </source>
</reference>
<dbReference type="AlphaFoldDB" id="X8JT04"/>
<dbReference type="EMBL" id="JATN01000308">
    <property type="protein sequence ID" value="EUC66887.1"/>
    <property type="molecule type" value="Genomic_DNA"/>
</dbReference>